<evidence type="ECO:0000313" key="1">
    <source>
        <dbReference type="EMBL" id="KAK7241797.1"/>
    </source>
</evidence>
<dbReference type="Pfam" id="PF17784">
    <property type="entry name" value="Sulfotransfer_4"/>
    <property type="match status" value="1"/>
</dbReference>
<dbReference type="Gene3D" id="3.40.50.300">
    <property type="entry name" value="P-loop containing nucleotide triphosphate hydrolases"/>
    <property type="match status" value="1"/>
</dbReference>
<evidence type="ECO:0008006" key="3">
    <source>
        <dbReference type="Google" id="ProtNLM"/>
    </source>
</evidence>
<sequence>MELLGRLAVRFWATFARAPPRTAHFRVIGAGLPRTGTSSQQAALQHLLGVDVWHFESCVFNNAQHAGWQALSRARNDTLLRSLVAGFGGACDGPAAFHFEALMDVFPDAKVVLSLHPGGSAGWYASTMASIYDLQVNALSKLRIGRVPPFRGMRETGMATYVDCDASVALNQRRFCLSRSDWLDEAGSRAAYDAWADHVRAVVPRDRLLEFTVADGWAPLCAFLGVPEPEGTPFPNMNDRKKMRAFVLFLYSDDD</sequence>
<comment type="caution">
    <text evidence="1">The sequence shown here is derived from an EMBL/GenBank/DDBJ whole genome shotgun (WGS) entry which is preliminary data.</text>
</comment>
<dbReference type="EMBL" id="JBBJCI010000152">
    <property type="protein sequence ID" value="KAK7241797.1"/>
    <property type="molecule type" value="Genomic_DNA"/>
</dbReference>
<organism evidence="1 2">
    <name type="scientific">Aureococcus anophagefferens</name>
    <name type="common">Harmful bloom alga</name>
    <dbReference type="NCBI Taxonomy" id="44056"/>
    <lineage>
        <taxon>Eukaryota</taxon>
        <taxon>Sar</taxon>
        <taxon>Stramenopiles</taxon>
        <taxon>Ochrophyta</taxon>
        <taxon>Pelagophyceae</taxon>
        <taxon>Pelagomonadales</taxon>
        <taxon>Pelagomonadaceae</taxon>
        <taxon>Aureococcus</taxon>
    </lineage>
</organism>
<reference evidence="1 2" key="1">
    <citation type="submission" date="2024-03" db="EMBL/GenBank/DDBJ databases">
        <title>Aureococcus anophagefferens CCMP1851 and Kratosvirus quantuckense: Draft genome of a second virus-susceptible host strain in the model system.</title>
        <authorList>
            <person name="Chase E."/>
            <person name="Truchon A.R."/>
            <person name="Schepens W."/>
            <person name="Wilhelm S.W."/>
        </authorList>
    </citation>
    <scope>NUCLEOTIDE SEQUENCE [LARGE SCALE GENOMIC DNA]</scope>
    <source>
        <strain evidence="1 2">CCMP1851</strain>
    </source>
</reference>
<dbReference type="Proteomes" id="UP001363151">
    <property type="component" value="Unassembled WGS sequence"/>
</dbReference>
<evidence type="ECO:0000313" key="2">
    <source>
        <dbReference type="Proteomes" id="UP001363151"/>
    </source>
</evidence>
<protein>
    <recommendedName>
        <fullName evidence="3">Sulfotransferase domain-containing protein</fullName>
    </recommendedName>
</protein>
<proteinExistence type="predicted"/>
<gene>
    <name evidence="1" type="ORF">SO694_00019128</name>
</gene>
<dbReference type="InterPro" id="IPR040632">
    <property type="entry name" value="Sulfotransfer_4"/>
</dbReference>
<name>A0ABR1FZZ0_AURAN</name>
<dbReference type="PANTHER" id="PTHR36978">
    <property type="entry name" value="P-LOOP CONTAINING NUCLEOTIDE TRIPHOSPHATE HYDROLASE"/>
    <property type="match status" value="1"/>
</dbReference>
<dbReference type="PANTHER" id="PTHR36978:SF4">
    <property type="entry name" value="P-LOOP CONTAINING NUCLEOSIDE TRIPHOSPHATE HYDROLASE PROTEIN"/>
    <property type="match status" value="1"/>
</dbReference>
<dbReference type="InterPro" id="IPR027417">
    <property type="entry name" value="P-loop_NTPase"/>
</dbReference>
<dbReference type="SUPFAM" id="SSF52540">
    <property type="entry name" value="P-loop containing nucleoside triphosphate hydrolases"/>
    <property type="match status" value="1"/>
</dbReference>
<accession>A0ABR1FZZ0</accession>
<keyword evidence="2" id="KW-1185">Reference proteome</keyword>